<protein>
    <recommendedName>
        <fullName evidence="4">DNA-directed DNA polymerase</fullName>
    </recommendedName>
</protein>
<dbReference type="Proteomes" id="UP000596742">
    <property type="component" value="Unassembled WGS sequence"/>
</dbReference>
<gene>
    <name evidence="2" type="ORF">MGAL_10B055471</name>
</gene>
<feature type="compositionally biased region" description="Acidic residues" evidence="1">
    <location>
        <begin position="196"/>
        <end position="213"/>
    </location>
</feature>
<accession>A0A8B6FR08</accession>
<reference evidence="2" key="1">
    <citation type="submission" date="2018-11" db="EMBL/GenBank/DDBJ databases">
        <authorList>
            <person name="Alioto T."/>
            <person name="Alioto T."/>
        </authorList>
    </citation>
    <scope>NUCLEOTIDE SEQUENCE</scope>
</reference>
<evidence type="ECO:0000256" key="1">
    <source>
        <dbReference type="SAM" id="MobiDB-lite"/>
    </source>
</evidence>
<feature type="region of interest" description="Disordered" evidence="1">
    <location>
        <begin position="179"/>
        <end position="214"/>
    </location>
</feature>
<proteinExistence type="predicted"/>
<evidence type="ECO:0008006" key="4">
    <source>
        <dbReference type="Google" id="ProtNLM"/>
    </source>
</evidence>
<comment type="caution">
    <text evidence="2">The sequence shown here is derived from an EMBL/GenBank/DDBJ whole genome shotgun (WGS) entry which is preliminary data.</text>
</comment>
<name>A0A8B6FR08_MYTGA</name>
<evidence type="ECO:0000313" key="2">
    <source>
        <dbReference type="EMBL" id="VDI53241.1"/>
    </source>
</evidence>
<dbReference type="AlphaFoldDB" id="A0A8B6FR08"/>
<keyword evidence="3" id="KW-1185">Reference proteome</keyword>
<evidence type="ECO:0000313" key="3">
    <source>
        <dbReference type="Proteomes" id="UP000596742"/>
    </source>
</evidence>
<dbReference type="EMBL" id="UYJE01007289">
    <property type="protein sequence ID" value="VDI53241.1"/>
    <property type="molecule type" value="Genomic_DNA"/>
</dbReference>
<sequence length="246" mass="28239">MSWLKIVEVDLYAKANNPYLIDDYDRSKETSYLGYFDANNLYGWATSQHLPYGLLSWVNTEQEPMEVEINDACGSSTANNSKQNDDIALQTLEKDIEQASEIHLNRLRWGVSSIFYRYDKANNPYLIDDYDWSKETSYLGYFDSNNLYAWAMSQHLPYGFLSWLNTEQEPMEVKINAACGSSTASNSEQKDRGNDTEEAETSGDEDGNGDVSEEFLRNTIMQKTLEEIRRADKLEVDMTNIKNVMV</sequence>
<organism evidence="2 3">
    <name type="scientific">Mytilus galloprovincialis</name>
    <name type="common">Mediterranean mussel</name>
    <dbReference type="NCBI Taxonomy" id="29158"/>
    <lineage>
        <taxon>Eukaryota</taxon>
        <taxon>Metazoa</taxon>
        <taxon>Spiralia</taxon>
        <taxon>Lophotrochozoa</taxon>
        <taxon>Mollusca</taxon>
        <taxon>Bivalvia</taxon>
        <taxon>Autobranchia</taxon>
        <taxon>Pteriomorphia</taxon>
        <taxon>Mytilida</taxon>
        <taxon>Mytiloidea</taxon>
        <taxon>Mytilidae</taxon>
        <taxon>Mytilinae</taxon>
        <taxon>Mytilus</taxon>
    </lineage>
</organism>